<organism evidence="2 3">
    <name type="scientific">Leptospira wolffii</name>
    <dbReference type="NCBI Taxonomy" id="409998"/>
    <lineage>
        <taxon>Bacteria</taxon>
        <taxon>Pseudomonadati</taxon>
        <taxon>Spirochaetota</taxon>
        <taxon>Spirochaetia</taxon>
        <taxon>Leptospirales</taxon>
        <taxon>Leptospiraceae</taxon>
        <taxon>Leptospira</taxon>
    </lineage>
</organism>
<protein>
    <submittedName>
        <fullName evidence="2">STAS domain protein</fullName>
    </submittedName>
</protein>
<sequence>MEIRTSKLGKIAKVAPKGVLDSYASFDLVRFIKAKWEEGDRLFLLDASGIEYLEEEGISALNELRVFFDKYGGNIAFYRWNEENRLVLGLFGLDQAQGFFSEEKEAEVWLSSLKVEDLRTKPEPSYQNISQLRKTKPVQFYASSVPKAPDSDVYVPELSSVPLSESGREGSSKETERLKSNSLEASVEREKAVFQEKILFCESCRSRLRIKSIGRHQCPSCGIQFDVSRTGGVRYLEKLLD</sequence>
<dbReference type="AlphaFoldDB" id="A0A2M9ZD06"/>
<comment type="caution">
    <text evidence="2">The sequence shown here is derived from an EMBL/GenBank/DDBJ whole genome shotgun (WGS) entry which is preliminary data.</text>
</comment>
<dbReference type="GO" id="GO:0043856">
    <property type="term" value="F:anti-sigma factor antagonist activity"/>
    <property type="evidence" value="ECO:0007669"/>
    <property type="project" value="TreeGrafter"/>
</dbReference>
<accession>A0A2M9ZD06</accession>
<dbReference type="EMBL" id="NPDT01000002">
    <property type="protein sequence ID" value="PJZ66289.1"/>
    <property type="molecule type" value="Genomic_DNA"/>
</dbReference>
<name>A0A2M9ZD06_9LEPT</name>
<evidence type="ECO:0000313" key="3">
    <source>
        <dbReference type="Proteomes" id="UP000231912"/>
    </source>
</evidence>
<dbReference type="PANTHER" id="PTHR33495:SF2">
    <property type="entry name" value="ANTI-SIGMA FACTOR ANTAGONIST TM_1081-RELATED"/>
    <property type="match status" value="1"/>
</dbReference>
<dbReference type="PANTHER" id="PTHR33495">
    <property type="entry name" value="ANTI-SIGMA FACTOR ANTAGONIST TM_1081-RELATED-RELATED"/>
    <property type="match status" value="1"/>
</dbReference>
<dbReference type="Gene3D" id="3.30.750.24">
    <property type="entry name" value="STAS domain"/>
    <property type="match status" value="1"/>
</dbReference>
<dbReference type="CDD" id="cd07043">
    <property type="entry name" value="STAS_anti-anti-sigma_factors"/>
    <property type="match status" value="1"/>
</dbReference>
<evidence type="ECO:0000256" key="1">
    <source>
        <dbReference type="SAM" id="MobiDB-lite"/>
    </source>
</evidence>
<evidence type="ECO:0000313" key="2">
    <source>
        <dbReference type="EMBL" id="PJZ66289.1"/>
    </source>
</evidence>
<dbReference type="SUPFAM" id="SSF52091">
    <property type="entry name" value="SpoIIaa-like"/>
    <property type="match status" value="1"/>
</dbReference>
<reference evidence="2 3" key="1">
    <citation type="submission" date="2017-07" db="EMBL/GenBank/DDBJ databases">
        <title>Leptospira spp. isolated from tropical soils.</title>
        <authorList>
            <person name="Thibeaux R."/>
            <person name="Iraola G."/>
            <person name="Ferres I."/>
            <person name="Bierque E."/>
            <person name="Girault D."/>
            <person name="Soupe-Gilbert M.-E."/>
            <person name="Picardeau M."/>
            <person name="Goarant C."/>
        </authorList>
    </citation>
    <scope>NUCLEOTIDE SEQUENCE [LARGE SCALE GENOMIC DNA]</scope>
    <source>
        <strain evidence="2 3">FH2-C-A2</strain>
    </source>
</reference>
<dbReference type="RefSeq" id="WP_100758516.1">
    <property type="nucleotide sequence ID" value="NZ_NPDT01000002.1"/>
</dbReference>
<feature type="compositionally biased region" description="Basic and acidic residues" evidence="1">
    <location>
        <begin position="166"/>
        <end position="179"/>
    </location>
</feature>
<dbReference type="InterPro" id="IPR036513">
    <property type="entry name" value="STAS_dom_sf"/>
</dbReference>
<proteinExistence type="predicted"/>
<gene>
    <name evidence="2" type="ORF">CH371_08395</name>
</gene>
<dbReference type="Proteomes" id="UP000231912">
    <property type="component" value="Unassembled WGS sequence"/>
</dbReference>
<feature type="region of interest" description="Disordered" evidence="1">
    <location>
        <begin position="161"/>
        <end position="181"/>
    </location>
</feature>